<dbReference type="InterPro" id="IPR036291">
    <property type="entry name" value="NAD(P)-bd_dom_sf"/>
</dbReference>
<dbReference type="InterPro" id="IPR016040">
    <property type="entry name" value="NAD(P)-bd_dom"/>
</dbReference>
<sequence length="215" mass="23243">MNVLVIGANGQIGTHLVNQLQANKDHDVTAMVRKEEQLEEFKQRGINAVLANLEDSVEDLAKAMKGADAVVFTAGSGGNTGADKTLLIDLDGAVKSIEAAEKTGVKRFVMISAFQAHNRDSWADNPIKHYMVAKHFADEKLTESSLDYTIIRPGGLLNDPAIGKIQASENLERGSIPREDVASTVVEVLDAQNTYHKGFDLISGETSIKDAVEKI</sequence>
<accession>A0ABQ5TQA6</accession>
<dbReference type="CDD" id="cd05243">
    <property type="entry name" value="SDR_a5"/>
    <property type="match status" value="1"/>
</dbReference>
<dbReference type="Proteomes" id="UP001275436">
    <property type="component" value="Unassembled WGS sequence"/>
</dbReference>
<evidence type="ECO:0000313" key="3">
    <source>
        <dbReference type="Proteomes" id="UP001275436"/>
    </source>
</evidence>
<comment type="caution">
    <text evidence="2">The sequence shown here is derived from an EMBL/GenBank/DDBJ whole genome shotgun (WGS) entry which is preliminary data.</text>
</comment>
<evidence type="ECO:0000313" key="2">
    <source>
        <dbReference type="EMBL" id="GLO67819.1"/>
    </source>
</evidence>
<protein>
    <submittedName>
        <fullName evidence="2">Sugar epimerase YhfK</fullName>
    </submittedName>
</protein>
<reference evidence="2 3" key="1">
    <citation type="submission" date="2023-02" db="EMBL/GenBank/DDBJ databases">
        <title>Oceanobacillus kimchii IFOP_LL358 isolated form Alexandrium catenella lab strain.</title>
        <authorList>
            <person name="Gajardo G."/>
            <person name="Ueki S."/>
            <person name="Maruyama F."/>
        </authorList>
    </citation>
    <scope>NUCLEOTIDE SEQUENCE [LARGE SCALE GENOMIC DNA]</scope>
    <source>
        <strain evidence="2 3">IFOP_LL358</strain>
    </source>
</reference>
<dbReference type="PANTHER" id="PTHR15020">
    <property type="entry name" value="FLAVIN REDUCTASE-RELATED"/>
    <property type="match status" value="1"/>
</dbReference>
<dbReference type="Gene3D" id="3.40.50.720">
    <property type="entry name" value="NAD(P)-binding Rossmann-like Domain"/>
    <property type="match status" value="1"/>
</dbReference>
<dbReference type="Pfam" id="PF13460">
    <property type="entry name" value="NAD_binding_10"/>
    <property type="match status" value="1"/>
</dbReference>
<dbReference type="SUPFAM" id="SSF51735">
    <property type="entry name" value="NAD(P)-binding Rossmann-fold domains"/>
    <property type="match status" value="1"/>
</dbReference>
<keyword evidence="3" id="KW-1185">Reference proteome</keyword>
<gene>
    <name evidence="2" type="primary">yhfK</name>
    <name evidence="2" type="ORF">MACH08_36030</name>
</gene>
<dbReference type="EMBL" id="BSKO01000001">
    <property type="protein sequence ID" value="GLO67819.1"/>
    <property type="molecule type" value="Genomic_DNA"/>
</dbReference>
<proteinExistence type="predicted"/>
<dbReference type="RefSeq" id="WP_017798353.1">
    <property type="nucleotide sequence ID" value="NZ_BSKO01000001.1"/>
</dbReference>
<name>A0ABQ5TQA6_9BACI</name>
<organism evidence="2 3">
    <name type="scientific">Oceanobacillus kimchii</name>
    <dbReference type="NCBI Taxonomy" id="746691"/>
    <lineage>
        <taxon>Bacteria</taxon>
        <taxon>Bacillati</taxon>
        <taxon>Bacillota</taxon>
        <taxon>Bacilli</taxon>
        <taxon>Bacillales</taxon>
        <taxon>Bacillaceae</taxon>
        <taxon>Oceanobacillus</taxon>
    </lineage>
</organism>
<dbReference type="PANTHER" id="PTHR15020:SF50">
    <property type="entry name" value="UPF0659 PROTEIN YMR090W"/>
    <property type="match status" value="1"/>
</dbReference>
<evidence type="ECO:0000259" key="1">
    <source>
        <dbReference type="Pfam" id="PF13460"/>
    </source>
</evidence>
<feature type="domain" description="NAD(P)-binding" evidence="1">
    <location>
        <begin position="7"/>
        <end position="191"/>
    </location>
</feature>